<gene>
    <name evidence="1" type="ORF">NTEN_LOCUS18089</name>
</gene>
<protein>
    <submittedName>
        <fullName evidence="1">Uncharacterized protein</fullName>
    </submittedName>
</protein>
<evidence type="ECO:0000313" key="1">
    <source>
        <dbReference type="EMBL" id="CAB0013478.1"/>
    </source>
</evidence>
<sequence length="155" mass="17982">MRIFGHVISWFFKLSLNNMNSCHFRVVLLPLVVSRCHSTSRDFRGHIIMALKGKVFFTIARQDEETAFAQYTIGCHPWKNCWPEVFSFYFNKYHNALCSQVNLRKLMDSVLFHRQKETNADARNDSAGSQPNRLEMIAKAIAKAKKGEVFFNTSE</sequence>
<proteinExistence type="predicted"/>
<keyword evidence="2" id="KW-1185">Reference proteome</keyword>
<dbReference type="Proteomes" id="UP000479000">
    <property type="component" value="Unassembled WGS sequence"/>
</dbReference>
<name>A0A6H5HA30_9HEMI</name>
<reference evidence="1 2" key="1">
    <citation type="submission" date="2020-02" db="EMBL/GenBank/DDBJ databases">
        <authorList>
            <person name="Ferguson B K."/>
        </authorList>
    </citation>
    <scope>NUCLEOTIDE SEQUENCE [LARGE SCALE GENOMIC DNA]</scope>
</reference>
<accession>A0A6H5HA30</accession>
<evidence type="ECO:0000313" key="2">
    <source>
        <dbReference type="Proteomes" id="UP000479000"/>
    </source>
</evidence>
<dbReference type="EMBL" id="CADCXU010026777">
    <property type="protein sequence ID" value="CAB0013478.1"/>
    <property type="molecule type" value="Genomic_DNA"/>
</dbReference>
<organism evidence="1 2">
    <name type="scientific">Nesidiocoris tenuis</name>
    <dbReference type="NCBI Taxonomy" id="355587"/>
    <lineage>
        <taxon>Eukaryota</taxon>
        <taxon>Metazoa</taxon>
        <taxon>Ecdysozoa</taxon>
        <taxon>Arthropoda</taxon>
        <taxon>Hexapoda</taxon>
        <taxon>Insecta</taxon>
        <taxon>Pterygota</taxon>
        <taxon>Neoptera</taxon>
        <taxon>Paraneoptera</taxon>
        <taxon>Hemiptera</taxon>
        <taxon>Heteroptera</taxon>
        <taxon>Panheteroptera</taxon>
        <taxon>Cimicomorpha</taxon>
        <taxon>Miridae</taxon>
        <taxon>Dicyphina</taxon>
        <taxon>Nesidiocoris</taxon>
    </lineage>
</organism>
<dbReference type="AlphaFoldDB" id="A0A6H5HA30"/>